<evidence type="ECO:0000259" key="1">
    <source>
        <dbReference type="Pfam" id="PF00534"/>
    </source>
</evidence>
<feature type="domain" description="Glycosyl transferase family 1" evidence="1">
    <location>
        <begin position="201"/>
        <end position="358"/>
    </location>
</feature>
<keyword evidence="3" id="KW-1185">Reference proteome</keyword>
<dbReference type="InterPro" id="IPR001296">
    <property type="entry name" value="Glyco_trans_1"/>
</dbReference>
<dbReference type="EMBL" id="FNDW01000003">
    <property type="protein sequence ID" value="SDI02347.1"/>
    <property type="molecule type" value="Genomic_DNA"/>
</dbReference>
<dbReference type="PANTHER" id="PTHR12526">
    <property type="entry name" value="GLYCOSYLTRANSFERASE"/>
    <property type="match status" value="1"/>
</dbReference>
<gene>
    <name evidence="2" type="ORF">SAMN05421846_103278</name>
</gene>
<name>A0A1G8H6R1_9FLAO</name>
<dbReference type="SUPFAM" id="SSF53756">
    <property type="entry name" value="UDP-Glycosyltransferase/glycogen phosphorylase"/>
    <property type="match status" value="1"/>
</dbReference>
<dbReference type="RefSeq" id="WP_089856402.1">
    <property type="nucleotide sequence ID" value="NZ_FNDW01000003.1"/>
</dbReference>
<sequence length="397" mass="45652">MMKKDKIKVLFRHRSMEMGGVEKVVLSMLNNLNRDKFELTICLNINQGELRNEFPSHIRKVYIAEGREDLSKNSMIRKIQLIIRRFRLNKASKDSSIADRILKDKFDVEIATTYAVYKTVLNSSNKNSKKIAWLHSDLTLPSFDAYRDDIFNSMKQFDYIIYGSQQCKDVLNEKYPDVQFPPGKVILNAIPIEELKKKAQAFIPEFEDFPTFVSVGRLHIRKGYRTLLEAHQKLLADGYTHHIYVIGNGEDYELLSKRIDELGVGNSFKLLGTQMNPYPYVKNADFYIMPSESEGWPLIIAETLILQKPIVATAVGGVPEMVEHSTNGYLTESSQEGLYNGIKEFLTNRDLLENIQKNLINIESKFDNQKIFDAVEEIIENLVGKESPNRLNQINTI</sequence>
<reference evidence="3" key="1">
    <citation type="submission" date="2016-10" db="EMBL/GenBank/DDBJ databases">
        <authorList>
            <person name="Varghese N."/>
            <person name="Submissions S."/>
        </authorList>
    </citation>
    <scope>NUCLEOTIDE SEQUENCE [LARGE SCALE GENOMIC DNA]</scope>
    <source>
        <strain evidence="3">DSM 17071</strain>
    </source>
</reference>
<dbReference type="Pfam" id="PF00534">
    <property type="entry name" value="Glycos_transf_1"/>
    <property type="match status" value="1"/>
</dbReference>
<dbReference type="AlphaFoldDB" id="A0A1G8H6R1"/>
<evidence type="ECO:0000313" key="3">
    <source>
        <dbReference type="Proteomes" id="UP000198869"/>
    </source>
</evidence>
<keyword evidence="2" id="KW-0808">Transferase</keyword>
<dbReference type="PANTHER" id="PTHR12526:SF630">
    <property type="entry name" value="GLYCOSYLTRANSFERASE"/>
    <property type="match status" value="1"/>
</dbReference>
<dbReference type="STRING" id="311334.SAMN05421846_103278"/>
<dbReference type="Proteomes" id="UP000198869">
    <property type="component" value="Unassembled WGS sequence"/>
</dbReference>
<dbReference type="CDD" id="cd03811">
    <property type="entry name" value="GT4_GT28_WabH-like"/>
    <property type="match status" value="1"/>
</dbReference>
<organism evidence="2 3">
    <name type="scientific">Chryseobacterium taeanense</name>
    <dbReference type="NCBI Taxonomy" id="311334"/>
    <lineage>
        <taxon>Bacteria</taxon>
        <taxon>Pseudomonadati</taxon>
        <taxon>Bacteroidota</taxon>
        <taxon>Flavobacteriia</taxon>
        <taxon>Flavobacteriales</taxon>
        <taxon>Weeksellaceae</taxon>
        <taxon>Chryseobacterium group</taxon>
        <taxon>Chryseobacterium</taxon>
    </lineage>
</organism>
<protein>
    <submittedName>
        <fullName evidence="2">Glycosyltransferase involved in cell wall bisynthesis</fullName>
    </submittedName>
</protein>
<proteinExistence type="predicted"/>
<accession>A0A1G8H6R1</accession>
<evidence type="ECO:0000313" key="2">
    <source>
        <dbReference type="EMBL" id="SDI02347.1"/>
    </source>
</evidence>
<dbReference type="Gene3D" id="3.40.50.2000">
    <property type="entry name" value="Glycogen Phosphorylase B"/>
    <property type="match status" value="2"/>
</dbReference>
<dbReference type="OrthoDB" id="791981at2"/>
<dbReference type="GO" id="GO:0016757">
    <property type="term" value="F:glycosyltransferase activity"/>
    <property type="evidence" value="ECO:0007669"/>
    <property type="project" value="InterPro"/>
</dbReference>